<evidence type="ECO:0000313" key="2">
    <source>
        <dbReference type="EMBL" id="QCO19961.1"/>
    </source>
</evidence>
<evidence type="ECO:0008006" key="4">
    <source>
        <dbReference type="Google" id="ProtNLM"/>
    </source>
</evidence>
<feature type="compositionally biased region" description="Basic and acidic residues" evidence="1">
    <location>
        <begin position="354"/>
        <end position="363"/>
    </location>
</feature>
<dbReference type="AlphaFoldDB" id="A0A4D8RDL7"/>
<name>A0A4D8RDL7_AZOBR</name>
<sequence>MEQRPSSLRLAARTIRGALSRAGLAKAATGRAPARKPFVHAIEVFWCDRDGAYLEGWIHAYDKRILRLRVAAGEDAYEIASFAPRPDVLSHYADFPNSGESGFKLYLPWRAGTPLTFEVVTADDRFVETIELPRSSSSLRTPFCLTDGSAWRDPHPEQGPAEEAYAAFQREVNERALVVAEVGARVVSSQMSPLRAAFAGAERYIGIDIHAAPNVDVVGDAHYIDALIGRDAAGAVFSLSVMEHLAQPWLFAYGVNRALRVGGLTYHLTHQTWPLHEEPNDFWRFSDEGLKVLFGPATGFEVLAAGLSSRARIYPDHRQPAQALMPLVSAFGGAFVLARKVRDLPDGAVAWPTDQDRSEERARHYPQRG</sequence>
<dbReference type="InterPro" id="IPR029063">
    <property type="entry name" value="SAM-dependent_MTases_sf"/>
</dbReference>
<dbReference type="Proteomes" id="UP000298693">
    <property type="component" value="Plasmid p5"/>
</dbReference>
<dbReference type="SUPFAM" id="SSF53335">
    <property type="entry name" value="S-adenosyl-L-methionine-dependent methyltransferases"/>
    <property type="match status" value="1"/>
</dbReference>
<proteinExistence type="predicted"/>
<dbReference type="EMBL" id="CP032350">
    <property type="protein sequence ID" value="QCO19961.1"/>
    <property type="molecule type" value="Genomic_DNA"/>
</dbReference>
<dbReference type="RefSeq" id="WP_137143747.1">
    <property type="nucleotide sequence ID" value="NZ_CP032350.1"/>
</dbReference>
<organism evidence="2 3">
    <name type="scientific">Azospirillum brasilense</name>
    <dbReference type="NCBI Taxonomy" id="192"/>
    <lineage>
        <taxon>Bacteria</taxon>
        <taxon>Pseudomonadati</taxon>
        <taxon>Pseudomonadota</taxon>
        <taxon>Alphaproteobacteria</taxon>
        <taxon>Rhodospirillales</taxon>
        <taxon>Azospirillaceae</taxon>
        <taxon>Azospirillum</taxon>
    </lineage>
</organism>
<protein>
    <recommendedName>
        <fullName evidence="4">Methyltransferase family protein</fullName>
    </recommendedName>
</protein>
<gene>
    <name evidence="2" type="ORF">D3869_32500</name>
</gene>
<accession>A0A4D8RDL7</accession>
<feature type="region of interest" description="Disordered" evidence="1">
    <location>
        <begin position="348"/>
        <end position="369"/>
    </location>
</feature>
<keyword evidence="2" id="KW-0614">Plasmid</keyword>
<geneLocation type="plasmid" evidence="2">
    <name>p5</name>
</geneLocation>
<evidence type="ECO:0000256" key="1">
    <source>
        <dbReference type="SAM" id="MobiDB-lite"/>
    </source>
</evidence>
<evidence type="ECO:0000313" key="3">
    <source>
        <dbReference type="Proteomes" id="UP000298693"/>
    </source>
</evidence>
<reference evidence="2 3" key="1">
    <citation type="submission" date="2018-09" db="EMBL/GenBank/DDBJ databases">
        <title>Whole genome based analysis of evolution and adaptive divergence in Indian and Brazilian strains of Azospirillum brasilense.</title>
        <authorList>
            <person name="Singh C."/>
            <person name="Tripathi A.K."/>
        </authorList>
    </citation>
    <scope>NUCLEOTIDE SEQUENCE [LARGE SCALE GENOMIC DNA]</scope>
    <source>
        <strain evidence="2 3">MTCC4039</strain>
        <plasmid evidence="2 3">p5</plasmid>
    </source>
</reference>